<proteinExistence type="predicted"/>
<keyword evidence="2" id="KW-1185">Reference proteome</keyword>
<name>A0ABX4YHR3_9LEPT</name>
<accession>A0ABX4YHR3</accession>
<evidence type="ECO:0000313" key="2">
    <source>
        <dbReference type="Proteomes" id="UP000094669"/>
    </source>
</evidence>
<dbReference type="Proteomes" id="UP000094669">
    <property type="component" value="Unassembled WGS sequence"/>
</dbReference>
<sequence>MHSIHSQLRRSLIGFRRLIGTNDTDCGIAFLKIFHLFFVPQRIVPSPLSNKLSPSRTEVKQMFLNDRFFKI</sequence>
<reference evidence="1" key="1">
    <citation type="submission" date="2018-01" db="EMBL/GenBank/DDBJ databases">
        <title>Genomic characterization of Leptospira inadai serogroup Lyme isolated from captured rat in Brazil and comparative analysis with human reference strain.</title>
        <authorList>
            <person name="Moreno L.Z."/>
            <person name="Loureiro A.P."/>
            <person name="Miraglia F."/>
            <person name="Kremer F.S."/>
            <person name="Eslabao M.R."/>
            <person name="Dellagostin O.A."/>
            <person name="Lilenbaum W."/>
            <person name="Moreno A.M."/>
        </authorList>
    </citation>
    <scope>NUCLEOTIDE SEQUENCE [LARGE SCALE GENOMIC DNA]</scope>
    <source>
        <strain evidence="1">M34/99</strain>
    </source>
</reference>
<dbReference type="EMBL" id="MCRM02000010">
    <property type="protein sequence ID" value="PNV74816.1"/>
    <property type="molecule type" value="Genomic_DNA"/>
</dbReference>
<gene>
    <name evidence="1" type="ORF">BES34_011100</name>
</gene>
<organism evidence="1 2">
    <name type="scientific">Leptospira inadai serovar Lyme</name>
    <dbReference type="NCBI Taxonomy" id="293084"/>
    <lineage>
        <taxon>Bacteria</taxon>
        <taxon>Pseudomonadati</taxon>
        <taxon>Spirochaetota</taxon>
        <taxon>Spirochaetia</taxon>
        <taxon>Leptospirales</taxon>
        <taxon>Leptospiraceae</taxon>
        <taxon>Leptospira</taxon>
    </lineage>
</organism>
<comment type="caution">
    <text evidence="1">The sequence shown here is derived from an EMBL/GenBank/DDBJ whole genome shotgun (WGS) entry which is preliminary data.</text>
</comment>
<evidence type="ECO:0000313" key="1">
    <source>
        <dbReference type="EMBL" id="PNV74816.1"/>
    </source>
</evidence>
<protein>
    <submittedName>
        <fullName evidence="1">Uncharacterized protein</fullName>
    </submittedName>
</protein>